<comment type="caution">
    <text evidence="7">The sequence shown here is derived from an EMBL/GenBank/DDBJ whole genome shotgun (WGS) entry which is preliminary data.</text>
</comment>
<reference evidence="7 8" key="1">
    <citation type="submission" date="2020-04" db="EMBL/GenBank/DDBJ databases">
        <title>Perkinsus chesapeaki whole genome sequence.</title>
        <authorList>
            <person name="Bogema D.R."/>
        </authorList>
    </citation>
    <scope>NUCLEOTIDE SEQUENCE [LARGE SCALE GENOMIC DNA]</scope>
    <source>
        <strain evidence="7">ATCC PRA-425</strain>
    </source>
</reference>
<organism evidence="7 8">
    <name type="scientific">Perkinsus chesapeaki</name>
    <name type="common">Clam parasite</name>
    <name type="synonym">Perkinsus andrewsi</name>
    <dbReference type="NCBI Taxonomy" id="330153"/>
    <lineage>
        <taxon>Eukaryota</taxon>
        <taxon>Sar</taxon>
        <taxon>Alveolata</taxon>
        <taxon>Perkinsozoa</taxon>
        <taxon>Perkinsea</taxon>
        <taxon>Perkinsida</taxon>
        <taxon>Perkinsidae</taxon>
        <taxon>Perkinsus</taxon>
    </lineage>
</organism>
<dbReference type="Proteomes" id="UP000591131">
    <property type="component" value="Unassembled WGS sequence"/>
</dbReference>
<keyword evidence="4 6" id="KW-0472">Membrane</keyword>
<keyword evidence="3 6" id="KW-1133">Transmembrane helix</keyword>
<evidence type="ECO:0000256" key="5">
    <source>
        <dbReference type="SAM" id="MobiDB-lite"/>
    </source>
</evidence>
<name>A0A7J6LQC7_PERCH</name>
<dbReference type="AlphaFoldDB" id="A0A7J6LQC7"/>
<feature type="compositionally biased region" description="Acidic residues" evidence="5">
    <location>
        <begin position="402"/>
        <end position="412"/>
    </location>
</feature>
<dbReference type="PANTHER" id="PTHR10231">
    <property type="entry name" value="NUCLEOTIDE-SUGAR TRANSMEMBRANE TRANSPORTER"/>
    <property type="match status" value="1"/>
</dbReference>
<evidence type="ECO:0000256" key="2">
    <source>
        <dbReference type="ARBA" id="ARBA00022692"/>
    </source>
</evidence>
<sequence>MTDHDEPVKKRRAASESISSKGILFMTLLALQFGSQPLLQAEFIDKSVNTTVVVLFTEVLKFIMAAMFMIFEGSLMSCLGSWRPLPSLAVAALPAVTYAMQNICIQTAYRNLDPLVFNLINQTKLLWAAVLTYLLLGRRQSTIQVIALLMLFVSAVLISLGQSSQSHTDGIEKDTTLGMMAIVAASALSGVGAAISELALRSYNRNSYLFSAELALYSALVVVISEKAVYGQTLHLGVSLATSSFVPISPTLLLLQGAFASCNRSVTQALGGILVGQVQKGFSIIGGILLTAMLRRLLLDAPLTGELAAAVPLTLLATYLAYKVLSHIGESDVSVSATKAEVLTASLIQRNSRRQGRASNVRKALRFLSEETDYSSEKDYDVIIATAAADSDDDKKKKGDEEVVEEEIENDDDPSKSSPSGGIGDGEPSLPKTAPVDSHENHRKTAKSIDFGEKLHATGTQSLEVFEFLSRMEAHLVLLNVPKEQWYQYLSLNTRGQAYNVLTNNVRCGISDLKAFQLGADVLRERFGLGIHDLWGLLRERKLSPGETTSDLMGDIQKYVTYSLPEVARTSRKSLDWLSCMCFLGRYPYKHWWY</sequence>
<dbReference type="InterPro" id="IPR037185">
    <property type="entry name" value="EmrE-like"/>
</dbReference>
<feature type="transmembrane region" description="Helical" evidence="6">
    <location>
        <begin position="143"/>
        <end position="163"/>
    </location>
</feature>
<feature type="transmembrane region" description="Helical" evidence="6">
    <location>
        <begin position="207"/>
        <end position="224"/>
    </location>
</feature>
<evidence type="ECO:0000256" key="1">
    <source>
        <dbReference type="ARBA" id="ARBA00004141"/>
    </source>
</evidence>
<dbReference type="InterPro" id="IPR007271">
    <property type="entry name" value="Nuc_sug_transpt"/>
</dbReference>
<comment type="subcellular location">
    <subcellularLocation>
        <location evidence="1">Membrane</location>
        <topology evidence="1">Multi-pass membrane protein</topology>
    </subcellularLocation>
</comment>
<feature type="transmembrane region" description="Helical" evidence="6">
    <location>
        <begin position="175"/>
        <end position="195"/>
    </location>
</feature>
<feature type="transmembrane region" description="Helical" evidence="6">
    <location>
        <begin position="51"/>
        <end position="75"/>
    </location>
</feature>
<keyword evidence="8" id="KW-1185">Reference proteome</keyword>
<dbReference type="GO" id="GO:0015165">
    <property type="term" value="F:pyrimidine nucleotide-sugar transmembrane transporter activity"/>
    <property type="evidence" value="ECO:0007669"/>
    <property type="project" value="InterPro"/>
</dbReference>
<evidence type="ECO:0000256" key="3">
    <source>
        <dbReference type="ARBA" id="ARBA00022989"/>
    </source>
</evidence>
<dbReference type="EMBL" id="JAAPAO010000387">
    <property type="protein sequence ID" value="KAF4661200.1"/>
    <property type="molecule type" value="Genomic_DNA"/>
</dbReference>
<feature type="region of interest" description="Disordered" evidence="5">
    <location>
        <begin position="391"/>
        <end position="450"/>
    </location>
</feature>
<dbReference type="GO" id="GO:0000139">
    <property type="term" value="C:Golgi membrane"/>
    <property type="evidence" value="ECO:0007669"/>
    <property type="project" value="InterPro"/>
</dbReference>
<dbReference type="SUPFAM" id="SSF103481">
    <property type="entry name" value="Multidrug resistance efflux transporter EmrE"/>
    <property type="match status" value="1"/>
</dbReference>
<evidence type="ECO:0000256" key="6">
    <source>
        <dbReference type="SAM" id="Phobius"/>
    </source>
</evidence>
<feature type="transmembrane region" description="Helical" evidence="6">
    <location>
        <begin position="236"/>
        <end position="255"/>
    </location>
</feature>
<evidence type="ECO:0000313" key="8">
    <source>
        <dbReference type="Proteomes" id="UP000591131"/>
    </source>
</evidence>
<evidence type="ECO:0000256" key="4">
    <source>
        <dbReference type="ARBA" id="ARBA00023136"/>
    </source>
</evidence>
<proteinExistence type="predicted"/>
<dbReference type="Pfam" id="PF04142">
    <property type="entry name" value="Nuc_sug_transp"/>
    <property type="match status" value="1"/>
</dbReference>
<keyword evidence="2 6" id="KW-0812">Transmembrane</keyword>
<feature type="transmembrane region" description="Helical" evidence="6">
    <location>
        <begin position="115"/>
        <end position="136"/>
    </location>
</feature>
<gene>
    <name evidence="7" type="ORF">FOL47_006782</name>
</gene>
<protein>
    <submittedName>
        <fullName evidence="7">Uncharacterized protein</fullName>
    </submittedName>
</protein>
<dbReference type="OrthoDB" id="408493at2759"/>
<evidence type="ECO:0000313" key="7">
    <source>
        <dbReference type="EMBL" id="KAF4661200.1"/>
    </source>
</evidence>
<accession>A0A7J6LQC7</accession>